<sequence>MAASTITEEEVEAFLIDLRTGDVDKKVNLVTHWGLKLEGVTELPERTVDAITLLVGPFVRSSAHLLVSATLNTFLPLFLPLIPVTPALHLKLALSHMLPGLIEKLNDPKERLSGPARECLGLLGGKAYGSEFLTASQAGPSRVKDRDGVVSQWELAVKDALSGRAARAKIEILKLLLQMRNDPSMKLPLKPWLASLVNLLEDSDGAVRDQARETVVALLSPSTTPPAARTEFKKLMFARNVRKSIADGILARVLGGPSVPPTPSAVRQAPAGSSESTRAPTPANEDVEIVYIAGARDLELEFKAMIPHFAGKETEHNWGPRERALVRIRGMLRGQVFAKHPDAFVAGLKGDIIDGVSRTLTTLRTTLAQQSCALVQELAETLGPSFDPSAEVLLPTLWKMAGLTKRMIAERSQAGVAAIIKYSTVQPRILLSHINAAISDKSAQTRQYGVAHLRTFIESPSAKNILHDGLLDQAEQMVKRCLSDINPAVREQGRITYWSLERIFPQPAAKIMSSLDGSARKQLERANQQRHGNGDGATPAVRPSPKPRASSAMSAMIAAKRVQAAAERASATATPTAATLSTNLSEQLATPHGGRDSPVASPSPKPHREASGLPATPISPEEPRTGPSQRAHEADTPGHTPAAATAPRTPGSPATSTRLPRPVSSRASHAPSPPSPISPVSSAHTVSKQAPSLKRIARLSREIKPPSVDGRQSDTHSLLEFDDDDALIATAPMTPARGLPGNNMPTMTPARGLLNGLGRREWEDSPMSITPKLIHKLEHSGYERSWWTARRKLLEEAAAVNSVKSDDIEADVASLDQPTAKSLKRIAHFSAQNSVAEDGEEQDGRRSEIWAENRLFDRVLDGLLAALDPKQPAAILEQALVTLWELVQNQWSLFEAQSREDTLLDRLFDLRISTDHTVLESTNAMISLLVEVCNPPFLLSQLEAALKRFMTAHQGEVDSSEWARVRTAGYTYAMNAMGMCILKLPKEAVEGEAKRRSHLVVESLSPELAVSSRQAGNRVILAVQCMLQDDSRTLDIFPDLTSTQRDFATYQMSQSDLLTKATEEEEAVSRRQSLHNQLVDGLAKGSRTR</sequence>
<proteinExistence type="inferred from homology"/>
<dbReference type="GO" id="GO:0005881">
    <property type="term" value="C:cytoplasmic microtubule"/>
    <property type="evidence" value="ECO:0007669"/>
    <property type="project" value="TreeGrafter"/>
</dbReference>
<comment type="similarity">
    <text evidence="2">Belongs to the CLASP family.</text>
</comment>
<organism evidence="8 9">
    <name type="scientific">Cutaneotrichosporon cavernicola</name>
    <dbReference type="NCBI Taxonomy" id="279322"/>
    <lineage>
        <taxon>Eukaryota</taxon>
        <taxon>Fungi</taxon>
        <taxon>Dikarya</taxon>
        <taxon>Basidiomycota</taxon>
        <taxon>Agaricomycotina</taxon>
        <taxon>Tremellomycetes</taxon>
        <taxon>Trichosporonales</taxon>
        <taxon>Trichosporonaceae</taxon>
        <taxon>Cutaneotrichosporon</taxon>
    </lineage>
</organism>
<dbReference type="GeneID" id="85498808"/>
<dbReference type="GO" id="GO:1990023">
    <property type="term" value="C:mitotic spindle midzone"/>
    <property type="evidence" value="ECO:0007669"/>
    <property type="project" value="TreeGrafter"/>
</dbReference>
<comment type="subcellular location">
    <subcellularLocation>
        <location evidence="1">Cytoplasm</location>
        <location evidence="1">Cytoskeleton</location>
        <location evidence="1">Spindle</location>
    </subcellularLocation>
</comment>
<keyword evidence="4" id="KW-0493">Microtubule</keyword>
<dbReference type="InterPro" id="IPR024395">
    <property type="entry name" value="CLASP_N_dom"/>
</dbReference>
<evidence type="ECO:0000256" key="3">
    <source>
        <dbReference type="ARBA" id="ARBA00022618"/>
    </source>
</evidence>
<feature type="domain" description="TOG" evidence="7">
    <location>
        <begin position="9"/>
        <end position="259"/>
    </location>
</feature>
<evidence type="ECO:0000313" key="9">
    <source>
        <dbReference type="Proteomes" id="UP001233271"/>
    </source>
</evidence>
<feature type="region of interest" description="Disordered" evidence="6">
    <location>
        <begin position="260"/>
        <end position="281"/>
    </location>
</feature>
<evidence type="ECO:0000256" key="4">
    <source>
        <dbReference type="ARBA" id="ARBA00022701"/>
    </source>
</evidence>
<evidence type="ECO:0000256" key="5">
    <source>
        <dbReference type="ARBA" id="ARBA00022776"/>
    </source>
</evidence>
<dbReference type="GO" id="GO:0090307">
    <property type="term" value="P:mitotic spindle assembly"/>
    <property type="evidence" value="ECO:0007669"/>
    <property type="project" value="TreeGrafter"/>
</dbReference>
<feature type="region of interest" description="Disordered" evidence="6">
    <location>
        <begin position="1068"/>
        <end position="1089"/>
    </location>
</feature>
<dbReference type="GO" id="GO:0008017">
    <property type="term" value="F:microtubule binding"/>
    <property type="evidence" value="ECO:0007669"/>
    <property type="project" value="TreeGrafter"/>
</dbReference>
<evidence type="ECO:0000256" key="2">
    <source>
        <dbReference type="ARBA" id="ARBA00009549"/>
    </source>
</evidence>
<keyword evidence="9" id="KW-1185">Reference proteome</keyword>
<name>A0AA48QZ26_9TREE</name>
<dbReference type="KEGG" id="ccac:CcaHIS019_0705190"/>
<gene>
    <name evidence="8" type="primary">STU1</name>
    <name evidence="8" type="ORF">CcaverHIS019_0705190</name>
</gene>
<dbReference type="SUPFAM" id="SSF48371">
    <property type="entry name" value="ARM repeat"/>
    <property type="match status" value="1"/>
</dbReference>
<dbReference type="Gene3D" id="1.25.10.10">
    <property type="entry name" value="Leucine-rich Repeat Variant"/>
    <property type="match status" value="2"/>
</dbReference>
<feature type="region of interest" description="Disordered" evidence="6">
    <location>
        <begin position="526"/>
        <end position="556"/>
    </location>
</feature>
<dbReference type="PANTHER" id="PTHR21567:SF9">
    <property type="entry name" value="CLIP-ASSOCIATING PROTEIN"/>
    <property type="match status" value="1"/>
</dbReference>
<evidence type="ECO:0000259" key="7">
    <source>
        <dbReference type="SMART" id="SM01349"/>
    </source>
</evidence>
<feature type="compositionally biased region" description="Low complexity" evidence="6">
    <location>
        <begin position="637"/>
        <end position="670"/>
    </location>
</feature>
<dbReference type="InterPro" id="IPR016024">
    <property type="entry name" value="ARM-type_fold"/>
</dbReference>
<feature type="region of interest" description="Disordered" evidence="6">
    <location>
        <begin position="587"/>
        <end position="691"/>
    </location>
</feature>
<dbReference type="SMART" id="SM01349">
    <property type="entry name" value="TOG"/>
    <property type="match status" value="2"/>
</dbReference>
<dbReference type="GO" id="GO:0051301">
    <property type="term" value="P:cell division"/>
    <property type="evidence" value="ECO:0007669"/>
    <property type="project" value="UniProtKB-KW"/>
</dbReference>
<dbReference type="Proteomes" id="UP001233271">
    <property type="component" value="Chromosome 7b"/>
</dbReference>
<keyword evidence="3" id="KW-0132">Cell division</keyword>
<keyword evidence="5" id="KW-0131">Cell cycle</keyword>
<dbReference type="PANTHER" id="PTHR21567">
    <property type="entry name" value="CLASP"/>
    <property type="match status" value="1"/>
</dbReference>
<protein>
    <recommendedName>
        <fullName evidence="7">TOG domain-containing protein</fullName>
    </recommendedName>
</protein>
<dbReference type="InterPro" id="IPR034085">
    <property type="entry name" value="TOG"/>
</dbReference>
<feature type="domain" description="TOG" evidence="7">
    <location>
        <begin position="291"/>
        <end position="537"/>
    </location>
</feature>
<dbReference type="InterPro" id="IPR011989">
    <property type="entry name" value="ARM-like"/>
</dbReference>
<dbReference type="RefSeq" id="XP_060460203.1">
    <property type="nucleotide sequence ID" value="XM_060603961.1"/>
</dbReference>
<keyword evidence="5" id="KW-0498">Mitosis</keyword>
<accession>A0AA48QZ26</accession>
<evidence type="ECO:0000256" key="1">
    <source>
        <dbReference type="ARBA" id="ARBA00004186"/>
    </source>
</evidence>
<dbReference type="GO" id="GO:0005876">
    <property type="term" value="C:spindle microtubule"/>
    <property type="evidence" value="ECO:0007669"/>
    <property type="project" value="TreeGrafter"/>
</dbReference>
<dbReference type="GO" id="GO:0005815">
    <property type="term" value="C:microtubule organizing center"/>
    <property type="evidence" value="ECO:0007669"/>
    <property type="project" value="TreeGrafter"/>
</dbReference>
<dbReference type="AlphaFoldDB" id="A0AA48QZ26"/>
<evidence type="ECO:0000256" key="6">
    <source>
        <dbReference type="SAM" id="MobiDB-lite"/>
    </source>
</evidence>
<evidence type="ECO:0000313" key="8">
    <source>
        <dbReference type="EMBL" id="BEI94938.1"/>
    </source>
</evidence>
<dbReference type="Pfam" id="PF12348">
    <property type="entry name" value="CLASP_N"/>
    <property type="match status" value="1"/>
</dbReference>
<dbReference type="EMBL" id="AP028219">
    <property type="protein sequence ID" value="BEI94938.1"/>
    <property type="molecule type" value="Genomic_DNA"/>
</dbReference>
<reference evidence="8" key="1">
    <citation type="journal article" date="2023" name="BMC Genomics">
        <title>Chromosome-level genome assemblies of Cutaneotrichosporon spp. (Trichosporonales, Basidiomycota) reveal imbalanced evolution between nucleotide sequences and chromosome synteny.</title>
        <authorList>
            <person name="Kobayashi Y."/>
            <person name="Kayamori A."/>
            <person name="Aoki K."/>
            <person name="Shiwa Y."/>
            <person name="Matsutani M."/>
            <person name="Fujita N."/>
            <person name="Sugita T."/>
            <person name="Iwasaki W."/>
            <person name="Tanaka N."/>
            <person name="Takashima M."/>
        </authorList>
    </citation>
    <scope>NUCLEOTIDE SEQUENCE</scope>
    <source>
        <strain evidence="8">HIS019</strain>
    </source>
</reference>